<dbReference type="PANTHER" id="PTHR11991:SF0">
    <property type="entry name" value="TRANSLATIONALLY-CONTROLLED TUMOR PROTEIN"/>
    <property type="match status" value="1"/>
</dbReference>
<comment type="similarity">
    <text evidence="1">Belongs to the TCTP family.</text>
</comment>
<name>A0A060XQL3_ONCMY</name>
<evidence type="ECO:0000313" key="4">
    <source>
        <dbReference type="Proteomes" id="UP000193380"/>
    </source>
</evidence>
<sequence>MIIYKDIITGDEMFSDIYKIKESTNGMLLEVEGKVRLHCRYKL</sequence>
<evidence type="ECO:0000256" key="1">
    <source>
        <dbReference type="PROSITE-ProRule" id="PRU01133"/>
    </source>
</evidence>
<dbReference type="InterPro" id="IPR018105">
    <property type="entry name" value="Translational_control_tumour_p"/>
</dbReference>
<dbReference type="PROSITE" id="PS51797">
    <property type="entry name" value="TCTP_3"/>
    <property type="match status" value="1"/>
</dbReference>
<accession>A0A060XQL3</accession>
<dbReference type="STRING" id="8022.A0A060XQL3"/>
<dbReference type="Gene3D" id="2.170.150.10">
    <property type="entry name" value="Metal Binding Protein, Guanine Nucleotide Exchange Factor, Chain A"/>
    <property type="match status" value="1"/>
</dbReference>
<reference evidence="3" key="1">
    <citation type="journal article" date="2014" name="Nat. Commun.">
        <title>The rainbow trout genome provides novel insights into evolution after whole-genome duplication in vertebrates.</title>
        <authorList>
            <person name="Berthelot C."/>
            <person name="Brunet F."/>
            <person name="Chalopin D."/>
            <person name="Juanchich A."/>
            <person name="Bernard M."/>
            <person name="Noel B."/>
            <person name="Bento P."/>
            <person name="Da Silva C."/>
            <person name="Labadie K."/>
            <person name="Alberti A."/>
            <person name="Aury J.M."/>
            <person name="Louis A."/>
            <person name="Dehais P."/>
            <person name="Bardou P."/>
            <person name="Montfort J."/>
            <person name="Klopp C."/>
            <person name="Cabau C."/>
            <person name="Gaspin C."/>
            <person name="Thorgaard G.H."/>
            <person name="Boussaha M."/>
            <person name="Quillet E."/>
            <person name="Guyomard R."/>
            <person name="Galiana D."/>
            <person name="Bobe J."/>
            <person name="Volff J.N."/>
            <person name="Genet C."/>
            <person name="Wincker P."/>
            <person name="Jaillon O."/>
            <person name="Roest Crollius H."/>
            <person name="Guiguen Y."/>
        </authorList>
    </citation>
    <scope>NUCLEOTIDE SEQUENCE [LARGE SCALE GENOMIC DNA]</scope>
</reference>
<protein>
    <recommendedName>
        <fullName evidence="2">TCTP domain-containing protein</fullName>
    </recommendedName>
</protein>
<gene>
    <name evidence="3" type="ORF">GSONMT00049293001</name>
</gene>
<dbReference type="SUPFAM" id="SSF51316">
    <property type="entry name" value="Mss4-like"/>
    <property type="match status" value="1"/>
</dbReference>
<dbReference type="GO" id="GO:0005509">
    <property type="term" value="F:calcium ion binding"/>
    <property type="evidence" value="ECO:0007669"/>
    <property type="project" value="TreeGrafter"/>
</dbReference>
<dbReference type="InterPro" id="IPR011323">
    <property type="entry name" value="Mss4/transl-control_tumour"/>
</dbReference>
<dbReference type="EMBL" id="FR905452">
    <property type="protein sequence ID" value="CDQ79409.1"/>
    <property type="molecule type" value="Genomic_DNA"/>
</dbReference>
<feature type="domain" description="TCTP" evidence="2">
    <location>
        <begin position="1"/>
        <end position="43"/>
    </location>
</feature>
<evidence type="ECO:0000259" key="2">
    <source>
        <dbReference type="PROSITE" id="PS51797"/>
    </source>
</evidence>
<proteinExistence type="inferred from homology"/>
<evidence type="ECO:0000313" key="3">
    <source>
        <dbReference type="EMBL" id="CDQ79409.1"/>
    </source>
</evidence>
<reference evidence="3" key="2">
    <citation type="submission" date="2014-03" db="EMBL/GenBank/DDBJ databases">
        <authorList>
            <person name="Genoscope - CEA"/>
        </authorList>
    </citation>
    <scope>NUCLEOTIDE SEQUENCE</scope>
</reference>
<dbReference type="Proteomes" id="UP000193380">
    <property type="component" value="Unassembled WGS sequence"/>
</dbReference>
<dbReference type="PaxDb" id="8022-A0A060XQL3"/>
<dbReference type="GO" id="GO:0005737">
    <property type="term" value="C:cytoplasm"/>
    <property type="evidence" value="ECO:0007669"/>
    <property type="project" value="TreeGrafter"/>
</dbReference>
<dbReference type="AlphaFoldDB" id="A0A060XQL3"/>
<dbReference type="Pfam" id="PF00838">
    <property type="entry name" value="TCTP"/>
    <property type="match status" value="1"/>
</dbReference>
<dbReference type="InterPro" id="IPR034737">
    <property type="entry name" value="TCTP"/>
</dbReference>
<dbReference type="PANTHER" id="PTHR11991">
    <property type="entry name" value="TRANSLATIONALLY CONTROLLED TUMOR PROTEIN-RELATED"/>
    <property type="match status" value="1"/>
</dbReference>
<dbReference type="InterPro" id="IPR011057">
    <property type="entry name" value="Mss4-like_sf"/>
</dbReference>
<organism evidence="3 4">
    <name type="scientific">Oncorhynchus mykiss</name>
    <name type="common">Rainbow trout</name>
    <name type="synonym">Salmo gairdneri</name>
    <dbReference type="NCBI Taxonomy" id="8022"/>
    <lineage>
        <taxon>Eukaryota</taxon>
        <taxon>Metazoa</taxon>
        <taxon>Chordata</taxon>
        <taxon>Craniata</taxon>
        <taxon>Vertebrata</taxon>
        <taxon>Euteleostomi</taxon>
        <taxon>Actinopterygii</taxon>
        <taxon>Neopterygii</taxon>
        <taxon>Teleostei</taxon>
        <taxon>Protacanthopterygii</taxon>
        <taxon>Salmoniformes</taxon>
        <taxon>Salmonidae</taxon>
        <taxon>Salmoninae</taxon>
        <taxon>Oncorhynchus</taxon>
    </lineage>
</organism>